<dbReference type="Pfam" id="PF04456">
    <property type="entry name" value="DUF503"/>
    <property type="match status" value="1"/>
</dbReference>
<evidence type="ECO:0000313" key="2">
    <source>
        <dbReference type="Proteomes" id="UP001174909"/>
    </source>
</evidence>
<dbReference type="AlphaFoldDB" id="A0AA35SFJ3"/>
<gene>
    <name evidence="1" type="ORF">GBAR_LOCUS16075</name>
</gene>
<dbReference type="PANTHER" id="PTHR36441:SF1">
    <property type="entry name" value="DUF503 DOMAIN-CONTAINING PROTEIN"/>
    <property type="match status" value="1"/>
</dbReference>
<dbReference type="InterPro" id="IPR007546">
    <property type="entry name" value="DUF503"/>
</dbReference>
<name>A0AA35SFJ3_GEOBA</name>
<accession>A0AA35SFJ3</accession>
<evidence type="ECO:0000313" key="1">
    <source>
        <dbReference type="EMBL" id="CAI8028192.1"/>
    </source>
</evidence>
<dbReference type="InterPro" id="IPR036746">
    <property type="entry name" value="TT1725-like_sf"/>
</dbReference>
<reference evidence="1" key="1">
    <citation type="submission" date="2023-03" db="EMBL/GenBank/DDBJ databases">
        <authorList>
            <person name="Steffen K."/>
            <person name="Cardenas P."/>
        </authorList>
    </citation>
    <scope>NUCLEOTIDE SEQUENCE</scope>
</reference>
<evidence type="ECO:0008006" key="3">
    <source>
        <dbReference type="Google" id="ProtNLM"/>
    </source>
</evidence>
<sequence length="99" mass="10796">MHVAVAHISLRVPESRSLKTRRQAARSVIQRIRSRFNVSVAQDAAADGNAWQSLTLAVSCVGASADLTRSLVDDVAAFIAEVRPDLELLDYQIEVMSGF</sequence>
<dbReference type="PANTHER" id="PTHR36441">
    <property type="entry name" value="HYPOTHETICAL CYTOSOLIC PROTEIN"/>
    <property type="match status" value="1"/>
</dbReference>
<dbReference type="Gene3D" id="3.30.70.1120">
    <property type="entry name" value="TT1725-like"/>
    <property type="match status" value="1"/>
</dbReference>
<keyword evidence="2" id="KW-1185">Reference proteome</keyword>
<organism evidence="1 2">
    <name type="scientific">Geodia barretti</name>
    <name type="common">Barrett's horny sponge</name>
    <dbReference type="NCBI Taxonomy" id="519541"/>
    <lineage>
        <taxon>Eukaryota</taxon>
        <taxon>Metazoa</taxon>
        <taxon>Porifera</taxon>
        <taxon>Demospongiae</taxon>
        <taxon>Heteroscleromorpha</taxon>
        <taxon>Tetractinellida</taxon>
        <taxon>Astrophorina</taxon>
        <taxon>Geodiidae</taxon>
        <taxon>Geodia</taxon>
    </lineage>
</organism>
<dbReference type="EMBL" id="CASHTH010002320">
    <property type="protein sequence ID" value="CAI8028192.1"/>
    <property type="molecule type" value="Genomic_DNA"/>
</dbReference>
<protein>
    <recommendedName>
        <fullName evidence="3">DUF503 domain-containing protein</fullName>
    </recommendedName>
</protein>
<dbReference type="SUPFAM" id="SSF103007">
    <property type="entry name" value="Hypothetical protein TT1725"/>
    <property type="match status" value="1"/>
</dbReference>
<dbReference type="Proteomes" id="UP001174909">
    <property type="component" value="Unassembled WGS sequence"/>
</dbReference>
<proteinExistence type="predicted"/>
<comment type="caution">
    <text evidence="1">The sequence shown here is derived from an EMBL/GenBank/DDBJ whole genome shotgun (WGS) entry which is preliminary data.</text>
</comment>